<dbReference type="AlphaFoldDB" id="A0A0R1UK93"/>
<organism evidence="1 2">
    <name type="scientific">Limosilactobacillus ingluviei DSM 15946</name>
    <dbReference type="NCBI Taxonomy" id="1423760"/>
    <lineage>
        <taxon>Bacteria</taxon>
        <taxon>Bacillati</taxon>
        <taxon>Bacillota</taxon>
        <taxon>Bacilli</taxon>
        <taxon>Lactobacillales</taxon>
        <taxon>Lactobacillaceae</taxon>
        <taxon>Limosilactobacillus</taxon>
    </lineage>
</organism>
<dbReference type="RefSeq" id="WP_056954142.1">
    <property type="nucleotide sequence ID" value="NZ_AZFK01000018.1"/>
</dbReference>
<protein>
    <submittedName>
        <fullName evidence="1">Uncharacterized protein</fullName>
    </submittedName>
</protein>
<dbReference type="Proteomes" id="UP000050816">
    <property type="component" value="Unassembled WGS sequence"/>
</dbReference>
<evidence type="ECO:0000313" key="2">
    <source>
        <dbReference type="Proteomes" id="UP000050816"/>
    </source>
</evidence>
<gene>
    <name evidence="1" type="ORF">FC43_GL001122</name>
</gene>
<dbReference type="PATRIC" id="fig|1423760.3.peg.1187"/>
<sequence length="177" mass="19095">MATIELHGTLDIDVTGAEEIEGKIRSTSIAALQGRIRALAYQILREQAAKDWPAGRASNGYVSTGELVNAINITGSGLSLTISMDGSRMSMVAPVHVGTVKNRNAVNHRPIQWGVHMGVRGQAFNTEMPALLEYGGGGLVPHHGSGYFERTYGMYQEQFIHILAEELRAAGFEVTEG</sequence>
<reference evidence="1 2" key="1">
    <citation type="journal article" date="2015" name="Genome Announc.">
        <title>Expanding the biotechnology potential of lactobacilli through comparative genomics of 213 strains and associated genera.</title>
        <authorList>
            <person name="Sun Z."/>
            <person name="Harris H.M."/>
            <person name="McCann A."/>
            <person name="Guo C."/>
            <person name="Argimon S."/>
            <person name="Zhang W."/>
            <person name="Yang X."/>
            <person name="Jeffery I.B."/>
            <person name="Cooney J.C."/>
            <person name="Kagawa T.F."/>
            <person name="Liu W."/>
            <person name="Song Y."/>
            <person name="Salvetti E."/>
            <person name="Wrobel A."/>
            <person name="Rasinkangas P."/>
            <person name="Parkhill J."/>
            <person name="Rea M.C."/>
            <person name="O'Sullivan O."/>
            <person name="Ritari J."/>
            <person name="Douillard F.P."/>
            <person name="Paul Ross R."/>
            <person name="Yang R."/>
            <person name="Briner A.E."/>
            <person name="Felis G.E."/>
            <person name="de Vos W.M."/>
            <person name="Barrangou R."/>
            <person name="Klaenhammer T.R."/>
            <person name="Caufield P.W."/>
            <person name="Cui Y."/>
            <person name="Zhang H."/>
            <person name="O'Toole P.W."/>
        </authorList>
    </citation>
    <scope>NUCLEOTIDE SEQUENCE [LARGE SCALE GENOMIC DNA]</scope>
    <source>
        <strain evidence="1 2">DSM 15946</strain>
    </source>
</reference>
<proteinExistence type="predicted"/>
<dbReference type="EMBL" id="AZFK01000018">
    <property type="protein sequence ID" value="KRL91699.1"/>
    <property type="molecule type" value="Genomic_DNA"/>
</dbReference>
<comment type="caution">
    <text evidence="1">The sequence shown here is derived from an EMBL/GenBank/DDBJ whole genome shotgun (WGS) entry which is preliminary data.</text>
</comment>
<accession>A0A0R1UK93</accession>
<evidence type="ECO:0000313" key="1">
    <source>
        <dbReference type="EMBL" id="KRL91699.1"/>
    </source>
</evidence>
<name>A0A0R1UK93_9LACO</name>